<evidence type="ECO:0000256" key="1">
    <source>
        <dbReference type="SAM" id="MobiDB-lite"/>
    </source>
</evidence>
<dbReference type="Proteomes" id="UP000295151">
    <property type="component" value="Unassembled WGS sequence"/>
</dbReference>
<dbReference type="EMBL" id="SOCE01000003">
    <property type="protein sequence ID" value="TDU82592.1"/>
    <property type="molecule type" value="Genomic_DNA"/>
</dbReference>
<keyword evidence="3" id="KW-1185">Reference proteome</keyword>
<organism evidence="2 3">
    <name type="scientific">Kribbella voronezhensis</name>
    <dbReference type="NCBI Taxonomy" id="2512212"/>
    <lineage>
        <taxon>Bacteria</taxon>
        <taxon>Bacillati</taxon>
        <taxon>Actinomycetota</taxon>
        <taxon>Actinomycetes</taxon>
        <taxon>Propionibacteriales</taxon>
        <taxon>Kribbellaceae</taxon>
        <taxon>Kribbella</taxon>
    </lineage>
</organism>
<comment type="caution">
    <text evidence="2">The sequence shown here is derived from an EMBL/GenBank/DDBJ whole genome shotgun (WGS) entry which is preliminary data.</text>
</comment>
<dbReference type="AlphaFoldDB" id="A0A4R7STJ0"/>
<feature type="region of interest" description="Disordered" evidence="1">
    <location>
        <begin position="66"/>
        <end position="89"/>
    </location>
</feature>
<gene>
    <name evidence="2" type="ORF">EV138_7487</name>
</gene>
<reference evidence="2 3" key="1">
    <citation type="submission" date="2019-03" db="EMBL/GenBank/DDBJ databases">
        <title>Genomic Encyclopedia of Type Strains, Phase III (KMG-III): the genomes of soil and plant-associated and newly described type strains.</title>
        <authorList>
            <person name="Whitman W."/>
        </authorList>
    </citation>
    <scope>NUCLEOTIDE SEQUENCE [LARGE SCALE GENOMIC DNA]</scope>
    <source>
        <strain evidence="2 3">VKM Ac-2575</strain>
    </source>
</reference>
<accession>A0A4R7STJ0</accession>
<sequence>MDLVACFFEREDAEHVADALDGTLRRGHFQGEDDDEDHPWTVLLPATTDLTVLDGLLTQYEGWLESPAADQPVPEPAPLPSAPKRLKNS</sequence>
<proteinExistence type="predicted"/>
<protein>
    <submittedName>
        <fullName evidence="2">Uncharacterized protein</fullName>
    </submittedName>
</protein>
<evidence type="ECO:0000313" key="2">
    <source>
        <dbReference type="EMBL" id="TDU82592.1"/>
    </source>
</evidence>
<name>A0A4R7STJ0_9ACTN</name>
<evidence type="ECO:0000313" key="3">
    <source>
        <dbReference type="Proteomes" id="UP000295151"/>
    </source>
</evidence>